<keyword evidence="2" id="KW-0812">Transmembrane</keyword>
<dbReference type="SUPFAM" id="SSF52833">
    <property type="entry name" value="Thioredoxin-like"/>
    <property type="match status" value="3"/>
</dbReference>
<evidence type="ECO:0000313" key="12">
    <source>
        <dbReference type="EMBL" id="CAF4580316.1"/>
    </source>
</evidence>
<keyword evidence="15" id="KW-1185">Reference proteome</keyword>
<evidence type="ECO:0000256" key="1">
    <source>
        <dbReference type="SAM" id="MobiDB-lite"/>
    </source>
</evidence>
<proteinExistence type="predicted"/>
<evidence type="ECO:0000313" key="13">
    <source>
        <dbReference type="EMBL" id="CAF4628436.1"/>
    </source>
</evidence>
<dbReference type="InterPro" id="IPR052643">
    <property type="entry name" value="ERP44"/>
</dbReference>
<keyword evidence="2" id="KW-1133">Transmembrane helix</keyword>
<keyword evidence="2" id="KW-0472">Membrane</keyword>
<evidence type="ECO:0000313" key="15">
    <source>
        <dbReference type="Proteomes" id="UP000663873"/>
    </source>
</evidence>
<dbReference type="Proteomes" id="UP000663851">
    <property type="component" value="Unassembled WGS sequence"/>
</dbReference>
<dbReference type="GO" id="GO:0005789">
    <property type="term" value="C:endoplasmic reticulum membrane"/>
    <property type="evidence" value="ECO:0007669"/>
    <property type="project" value="TreeGrafter"/>
</dbReference>
<dbReference type="Proteomes" id="UP000663838">
    <property type="component" value="Unassembled WGS sequence"/>
</dbReference>
<dbReference type="EMBL" id="CAJNYU010004579">
    <property type="protein sequence ID" value="CAF3771968.1"/>
    <property type="molecule type" value="Genomic_DNA"/>
</dbReference>
<dbReference type="EMBL" id="CAJOBQ010000517">
    <property type="protein sequence ID" value="CAF4372356.1"/>
    <property type="molecule type" value="Genomic_DNA"/>
</dbReference>
<evidence type="ECO:0000313" key="9">
    <source>
        <dbReference type="EMBL" id="CAF4159933.1"/>
    </source>
</evidence>
<dbReference type="GO" id="GO:0003756">
    <property type="term" value="F:protein disulfide isomerase activity"/>
    <property type="evidence" value="ECO:0007669"/>
    <property type="project" value="TreeGrafter"/>
</dbReference>
<accession>A0A818ZPX5</accession>
<dbReference type="Pfam" id="PF00085">
    <property type="entry name" value="Thioredoxin"/>
    <property type="match status" value="1"/>
</dbReference>
<evidence type="ECO:0000313" key="11">
    <source>
        <dbReference type="EMBL" id="CAF4372356.1"/>
    </source>
</evidence>
<dbReference type="AlphaFoldDB" id="A0A818ZPX5"/>
<evidence type="ECO:0000313" key="5">
    <source>
        <dbReference type="EMBL" id="CAF3310138.1"/>
    </source>
</evidence>
<dbReference type="Proteomes" id="UP000663869">
    <property type="component" value="Unassembled WGS sequence"/>
</dbReference>
<dbReference type="Pfam" id="PF13848">
    <property type="entry name" value="Thioredoxin_6"/>
    <property type="match status" value="1"/>
</dbReference>
<dbReference type="Proteomes" id="UP000663848">
    <property type="component" value="Unassembled WGS sequence"/>
</dbReference>
<dbReference type="EMBL" id="CAJOBS010000454">
    <property type="protein sequence ID" value="CAF4580316.1"/>
    <property type="molecule type" value="Genomic_DNA"/>
</dbReference>
<dbReference type="EMBL" id="CAJNYD010003257">
    <property type="protein sequence ID" value="CAF3490217.1"/>
    <property type="molecule type" value="Genomic_DNA"/>
</dbReference>
<feature type="compositionally biased region" description="Polar residues" evidence="1">
    <location>
        <begin position="386"/>
        <end position="410"/>
    </location>
</feature>
<feature type="region of interest" description="Disordered" evidence="1">
    <location>
        <begin position="351"/>
        <end position="434"/>
    </location>
</feature>
<evidence type="ECO:0000313" key="6">
    <source>
        <dbReference type="EMBL" id="CAF3490217.1"/>
    </source>
</evidence>
<name>A0A818ZPX5_9BILA</name>
<dbReference type="EMBL" id="CAJOBO010000399">
    <property type="protein sequence ID" value="CAF4211866.1"/>
    <property type="molecule type" value="Genomic_DNA"/>
</dbReference>
<comment type="caution">
    <text evidence="7">The sequence shown here is derived from an EMBL/GenBank/DDBJ whole genome shotgun (WGS) entry which is preliminary data.</text>
</comment>
<evidence type="ECO:0000259" key="3">
    <source>
        <dbReference type="PROSITE" id="PS51352"/>
    </source>
</evidence>
<dbReference type="Proteomes" id="UP000663833">
    <property type="component" value="Unassembled WGS sequence"/>
</dbReference>
<dbReference type="Gene3D" id="3.40.30.10">
    <property type="entry name" value="Glutaredoxin"/>
    <property type="match status" value="3"/>
</dbReference>
<protein>
    <recommendedName>
        <fullName evidence="3">Thioredoxin domain-containing protein</fullName>
    </recommendedName>
</protein>
<evidence type="ECO:0000313" key="8">
    <source>
        <dbReference type="EMBL" id="CAF3771968.1"/>
    </source>
</evidence>
<dbReference type="EMBL" id="CAJNXB010000047">
    <property type="protein sequence ID" value="CAF3004184.1"/>
    <property type="molecule type" value="Genomic_DNA"/>
</dbReference>
<sequence>MSKYQLGSIIFFVSYYLIFVNGGAIQLTSSNIDSILSSYDIVFVNFYANWCRFSQMLDPIYNELADKITKEFPQSGVVAIGKVDCDSDNAISTKYNVNKYPTLKLFRHGIMTKREYRGARQVDAFFDFIRKQVESSIMKISTPSDLITIDSKKRYIIGHFDDENSENYRTFTKIASLLRDECNFVASTNKDEFKNERPLTDVVYYRPSETLNEKEIYYIGSINEQESLITWSREKCIPLVREITFSNAEELTDEGLPFLILFHKADDLQSVALFEREVAKQLLNERSSINCLHADGAQFIHPLQHLGKNMADLPLLAIDSFKHMFLFPDVNQLSKDGKLLEFVKDLHSGKLHREFHNPPPPTQQTSTTTVSSIGDDGDSKSKHIPKTSSLATGDSSSDPMNNVIKSGSHPSSPPESVFVRLTPNRQRYSFRDEL</sequence>
<gene>
    <name evidence="8" type="ORF">FME351_LOCUS32006</name>
    <name evidence="5" type="ORF">GRG538_LOCUS1409</name>
    <name evidence="10" type="ORF">HFQ381_LOCUS8100</name>
    <name evidence="7" type="ORF">KIK155_LOCUS30614</name>
    <name evidence="6" type="ORF">LUA448_LOCUS24614</name>
    <name evidence="13" type="ORF">QYT958_LOCUS13317</name>
    <name evidence="4" type="ORF">TIS948_LOCUS1617</name>
    <name evidence="12" type="ORF">TOA249_LOCUS9220</name>
    <name evidence="11" type="ORF">TSG867_LOCUS10980</name>
    <name evidence="9" type="ORF">UJA718_LOCUS3999</name>
</gene>
<dbReference type="EMBL" id="CAJNYV010005625">
    <property type="protein sequence ID" value="CAF3767244.1"/>
    <property type="molecule type" value="Genomic_DNA"/>
</dbReference>
<dbReference type="OrthoDB" id="294696at2759"/>
<dbReference type="EMBL" id="CAJOBP010000311">
    <property type="protein sequence ID" value="CAF4159933.1"/>
    <property type="molecule type" value="Genomic_DNA"/>
</dbReference>
<dbReference type="EMBL" id="CAJOBR010001692">
    <property type="protein sequence ID" value="CAF4628436.1"/>
    <property type="molecule type" value="Genomic_DNA"/>
</dbReference>
<dbReference type="PANTHER" id="PTHR46295">
    <property type="entry name" value="ENDOPLASMIC RETICULUM RESIDENT PROTEIN 44"/>
    <property type="match status" value="1"/>
</dbReference>
<dbReference type="InterPro" id="IPR013766">
    <property type="entry name" value="Thioredoxin_domain"/>
</dbReference>
<dbReference type="PANTHER" id="PTHR46295:SF1">
    <property type="entry name" value="ENDOPLASMIC RETICULUM RESIDENT PROTEIN 44"/>
    <property type="match status" value="1"/>
</dbReference>
<dbReference type="InterPro" id="IPR036249">
    <property type="entry name" value="Thioredoxin-like_sf"/>
</dbReference>
<dbReference type="PROSITE" id="PS51352">
    <property type="entry name" value="THIOREDOXIN_2"/>
    <property type="match status" value="1"/>
</dbReference>
<evidence type="ECO:0000256" key="2">
    <source>
        <dbReference type="SAM" id="Phobius"/>
    </source>
</evidence>
<dbReference type="Proteomes" id="UP000663873">
    <property type="component" value="Unassembled WGS sequence"/>
</dbReference>
<dbReference type="Proteomes" id="UP000663825">
    <property type="component" value="Unassembled WGS sequence"/>
</dbReference>
<evidence type="ECO:0000313" key="7">
    <source>
        <dbReference type="EMBL" id="CAF3767244.1"/>
    </source>
</evidence>
<dbReference type="GO" id="GO:0006457">
    <property type="term" value="P:protein folding"/>
    <property type="evidence" value="ECO:0007669"/>
    <property type="project" value="TreeGrafter"/>
</dbReference>
<feature type="domain" description="Thioredoxin" evidence="3">
    <location>
        <begin position="4"/>
        <end position="134"/>
    </location>
</feature>
<reference evidence="7" key="1">
    <citation type="submission" date="2021-02" db="EMBL/GenBank/DDBJ databases">
        <authorList>
            <person name="Nowell W R."/>
        </authorList>
    </citation>
    <scope>NUCLEOTIDE SEQUENCE</scope>
</reference>
<dbReference type="Proteomes" id="UP000663872">
    <property type="component" value="Unassembled WGS sequence"/>
</dbReference>
<evidence type="ECO:0000313" key="4">
    <source>
        <dbReference type="EMBL" id="CAF3004184.1"/>
    </source>
</evidence>
<evidence type="ECO:0000313" key="10">
    <source>
        <dbReference type="EMBL" id="CAF4211866.1"/>
    </source>
</evidence>
<organism evidence="7 14">
    <name type="scientific">Rotaria socialis</name>
    <dbReference type="NCBI Taxonomy" id="392032"/>
    <lineage>
        <taxon>Eukaryota</taxon>
        <taxon>Metazoa</taxon>
        <taxon>Spiralia</taxon>
        <taxon>Gnathifera</taxon>
        <taxon>Rotifera</taxon>
        <taxon>Eurotatoria</taxon>
        <taxon>Bdelloidea</taxon>
        <taxon>Philodinida</taxon>
        <taxon>Philodinidae</taxon>
        <taxon>Rotaria</taxon>
    </lineage>
</organism>
<dbReference type="EMBL" id="CAJNYT010000037">
    <property type="protein sequence ID" value="CAF3310138.1"/>
    <property type="molecule type" value="Genomic_DNA"/>
</dbReference>
<dbReference type="Proteomes" id="UP000663865">
    <property type="component" value="Unassembled WGS sequence"/>
</dbReference>
<evidence type="ECO:0000313" key="14">
    <source>
        <dbReference type="Proteomes" id="UP000663865"/>
    </source>
</evidence>
<feature type="compositionally biased region" description="Low complexity" evidence="1">
    <location>
        <begin position="363"/>
        <end position="374"/>
    </location>
</feature>
<dbReference type="Proteomes" id="UP000663862">
    <property type="component" value="Unassembled WGS sequence"/>
</dbReference>
<feature type="transmembrane region" description="Helical" evidence="2">
    <location>
        <begin position="7"/>
        <end position="27"/>
    </location>
</feature>
<dbReference type="GO" id="GO:0005793">
    <property type="term" value="C:endoplasmic reticulum-Golgi intermediate compartment"/>
    <property type="evidence" value="ECO:0007669"/>
    <property type="project" value="TreeGrafter"/>
</dbReference>